<dbReference type="SUPFAM" id="SSF49899">
    <property type="entry name" value="Concanavalin A-like lectins/glucanases"/>
    <property type="match status" value="1"/>
</dbReference>
<dbReference type="InterPro" id="IPR013319">
    <property type="entry name" value="GH11/12"/>
</dbReference>
<keyword evidence="4" id="KW-0732">Signal</keyword>
<feature type="signal peptide" evidence="4">
    <location>
        <begin position="1"/>
        <end position="32"/>
    </location>
</feature>
<comment type="similarity">
    <text evidence="1 2">Belongs to the glycosyl hydrolase 12 (cellulase H) family.</text>
</comment>
<dbReference type="RefSeq" id="WP_184798610.1">
    <property type="nucleotide sequence ID" value="NZ_JACHMY010000001.1"/>
</dbReference>
<dbReference type="InterPro" id="IPR013320">
    <property type="entry name" value="ConA-like_dom_sf"/>
</dbReference>
<dbReference type="EMBL" id="JACHMY010000001">
    <property type="protein sequence ID" value="MBB5838083.1"/>
    <property type="molecule type" value="Genomic_DNA"/>
</dbReference>
<evidence type="ECO:0000313" key="6">
    <source>
        <dbReference type="Proteomes" id="UP000549971"/>
    </source>
</evidence>
<dbReference type="Pfam" id="PF01670">
    <property type="entry name" value="Glyco_hydro_12"/>
    <property type="match status" value="1"/>
</dbReference>
<evidence type="ECO:0008006" key="7">
    <source>
        <dbReference type="Google" id="ProtNLM"/>
    </source>
</evidence>
<dbReference type="GO" id="GO:0008810">
    <property type="term" value="F:cellulase activity"/>
    <property type="evidence" value="ECO:0007669"/>
    <property type="project" value="InterPro"/>
</dbReference>
<gene>
    <name evidence="5" type="ORF">HDA39_004817</name>
</gene>
<feature type="compositionally biased region" description="Pro residues" evidence="3">
    <location>
        <begin position="138"/>
        <end position="166"/>
    </location>
</feature>
<keyword evidence="2" id="KW-0624">Polysaccharide degradation</keyword>
<evidence type="ECO:0000256" key="2">
    <source>
        <dbReference type="RuleBase" id="RU361163"/>
    </source>
</evidence>
<accession>A0A7W9MWK2</accession>
<keyword evidence="2" id="KW-0326">Glycosidase</keyword>
<name>A0A7W9MWK2_9ACTN</name>
<keyword evidence="2" id="KW-0378">Hydrolase</keyword>
<feature type="compositionally biased region" description="Pro residues" evidence="3">
    <location>
        <begin position="176"/>
        <end position="191"/>
    </location>
</feature>
<proteinExistence type="inferred from homology"/>
<organism evidence="5 6">
    <name type="scientific">Kribbella italica</name>
    <dbReference type="NCBI Taxonomy" id="1540520"/>
    <lineage>
        <taxon>Bacteria</taxon>
        <taxon>Bacillati</taxon>
        <taxon>Actinomycetota</taxon>
        <taxon>Actinomycetes</taxon>
        <taxon>Propionibacteriales</taxon>
        <taxon>Kribbellaceae</taxon>
        <taxon>Kribbella</taxon>
    </lineage>
</organism>
<reference evidence="5 6" key="1">
    <citation type="submission" date="2020-08" db="EMBL/GenBank/DDBJ databases">
        <title>Sequencing the genomes of 1000 actinobacteria strains.</title>
        <authorList>
            <person name="Klenk H.-P."/>
        </authorList>
    </citation>
    <scope>NUCLEOTIDE SEQUENCE [LARGE SCALE GENOMIC DNA]</scope>
    <source>
        <strain evidence="5 6">DSM 28967</strain>
    </source>
</reference>
<evidence type="ECO:0000313" key="5">
    <source>
        <dbReference type="EMBL" id="MBB5838083.1"/>
    </source>
</evidence>
<dbReference type="InterPro" id="IPR002594">
    <property type="entry name" value="GH12"/>
</dbReference>
<evidence type="ECO:0000256" key="1">
    <source>
        <dbReference type="ARBA" id="ARBA00005519"/>
    </source>
</evidence>
<keyword evidence="2" id="KW-0119">Carbohydrate metabolism</keyword>
<feature type="compositionally biased region" description="Low complexity" evidence="3">
    <location>
        <begin position="192"/>
        <end position="201"/>
    </location>
</feature>
<dbReference type="Gene3D" id="2.60.120.180">
    <property type="match status" value="1"/>
</dbReference>
<dbReference type="PRINTS" id="PR01217">
    <property type="entry name" value="PRICHEXTENSN"/>
</dbReference>
<feature type="region of interest" description="Disordered" evidence="3">
    <location>
        <begin position="133"/>
        <end position="213"/>
    </location>
</feature>
<evidence type="ECO:0000256" key="3">
    <source>
        <dbReference type="SAM" id="MobiDB-lite"/>
    </source>
</evidence>
<feature type="chain" id="PRO_5031173637" description="Glycosyl hydrolase family 12" evidence="4">
    <location>
        <begin position="33"/>
        <end position="412"/>
    </location>
</feature>
<dbReference type="AlphaFoldDB" id="A0A7W9MWK2"/>
<evidence type="ECO:0000256" key="4">
    <source>
        <dbReference type="SAM" id="SignalP"/>
    </source>
</evidence>
<dbReference type="Proteomes" id="UP000549971">
    <property type="component" value="Unassembled WGS sequence"/>
</dbReference>
<dbReference type="GO" id="GO:0000272">
    <property type="term" value="P:polysaccharide catabolic process"/>
    <property type="evidence" value="ECO:0007669"/>
    <property type="project" value="UniProtKB-KW"/>
</dbReference>
<sequence>MPPIRTARHRAVVPAAFLALGALVAAPIAVQAANGDSVTTSPSSAADSTATALPSVGRVENCVLDAKSGCTVLHGFGQKPVAITATASGPAQLSIDPSLTTETTYRLRALRRDGQSHRQGTKLRYTAHYDFVAAPAQPTTPVPPTTKPPTTQPPTTEPPTQSPPTATPTSTTPSSTPKPPTTTPTSTPPTGTPGQTCTKPGWTTTATGNSGEGRSYGQYYVHNNMWNNSNGTYTMAVCNYNSWYEDVTQAKPGDLGVQAYPNVHKDYDDFPLAKIQSAKFAATAPNCAGCIYNVAFDVWINNDFENELMIWTQNLNQRPAGDKVGTTTIGGQEYEVWKSGGATKPGGIFTYKSVVTQTSGTMPLQAFFKDLEARKWIPANSTTWQVDFGVEVVSTNNTKQRFTFDDFSIQEG</sequence>
<comment type="caution">
    <text evidence="5">The sequence shown here is derived from an EMBL/GenBank/DDBJ whole genome shotgun (WGS) entry which is preliminary data.</text>
</comment>
<protein>
    <recommendedName>
        <fullName evidence="7">Glycosyl hydrolase family 12</fullName>
    </recommendedName>
</protein>
<dbReference type="PANTHER" id="PTHR34002:SF9">
    <property type="entry name" value="XYLOGLUCAN-SPECIFIC ENDO-BETA-1,4-GLUCANASE A"/>
    <property type="match status" value="1"/>
</dbReference>
<dbReference type="PANTHER" id="PTHR34002">
    <property type="entry name" value="BLR1656 PROTEIN"/>
    <property type="match status" value="1"/>
</dbReference>
<keyword evidence="6" id="KW-1185">Reference proteome</keyword>